<evidence type="ECO:0000256" key="2">
    <source>
        <dbReference type="ARBA" id="ARBA00011738"/>
    </source>
</evidence>
<evidence type="ECO:0000256" key="7">
    <source>
        <dbReference type="ARBA" id="ARBA00039043"/>
    </source>
</evidence>
<dbReference type="GO" id="GO:0046070">
    <property type="term" value="P:dGTP metabolic process"/>
    <property type="evidence" value="ECO:0007669"/>
    <property type="project" value="Ensembl"/>
</dbReference>
<dbReference type="Gene3D" id="3.40.50.300">
    <property type="entry name" value="P-loop containing nucleotide triphosphate hydrolases"/>
    <property type="match status" value="1"/>
</dbReference>
<comment type="subunit">
    <text evidence="2">Homodimer.</text>
</comment>
<evidence type="ECO:0000313" key="10">
    <source>
        <dbReference type="Ensembl" id="ENSSPUP00000018162.1"/>
    </source>
</evidence>
<dbReference type="GO" id="GO:0005524">
    <property type="term" value="F:ATP binding"/>
    <property type="evidence" value="ECO:0007669"/>
    <property type="project" value="UniProtKB-KW"/>
</dbReference>
<evidence type="ECO:0000256" key="6">
    <source>
        <dbReference type="ARBA" id="ARBA00022840"/>
    </source>
</evidence>
<gene>
    <name evidence="10" type="primary">DGUOK</name>
</gene>
<proteinExistence type="inferred from homology"/>
<dbReference type="GO" id="GO:0106383">
    <property type="term" value="P:dAMP salvage"/>
    <property type="evidence" value="ECO:0007669"/>
    <property type="project" value="Ensembl"/>
</dbReference>
<evidence type="ECO:0000256" key="4">
    <source>
        <dbReference type="ARBA" id="ARBA00022741"/>
    </source>
</evidence>
<dbReference type="FunFam" id="3.40.50.300:FF:000461">
    <property type="entry name" value="Deoxycytidine kinase"/>
    <property type="match status" value="1"/>
</dbReference>
<comment type="catalytic activity">
    <reaction evidence="8">
        <text>2'-deoxyguanosine + ATP = dGMP + ADP + H(+)</text>
        <dbReference type="Rhea" id="RHEA:19201"/>
        <dbReference type="ChEBI" id="CHEBI:15378"/>
        <dbReference type="ChEBI" id="CHEBI:17172"/>
        <dbReference type="ChEBI" id="CHEBI:30616"/>
        <dbReference type="ChEBI" id="CHEBI:57673"/>
        <dbReference type="ChEBI" id="CHEBI:456216"/>
        <dbReference type="EC" id="2.7.1.113"/>
    </reaction>
</comment>
<feature type="domain" description="Deoxynucleoside kinase" evidence="9">
    <location>
        <begin position="31"/>
        <end position="258"/>
    </location>
</feature>
<evidence type="ECO:0000256" key="1">
    <source>
        <dbReference type="ARBA" id="ARBA00007420"/>
    </source>
</evidence>
<dbReference type="InterPro" id="IPR050566">
    <property type="entry name" value="Deoxyribonucleoside_kinase"/>
</dbReference>
<sequence>MKLLLRVAGGSARRLCTVAATRRRGPGRRLGIEGNIAVGKSTFVKLLGKTFPEWHMATEQVTKWQNIQASSSKEGSSFRSFGNLLQMIYQEPSRWSYTFQTYSCMGRLKAQLEPIPEKLLKTREPVQIFERSVYSDRYVFAKNLFEVGHLAEIEWIIYQDWHTFLLQEFGDQIALDGFLYLQASPEKCMERMQRRGRSEEKEIQLQYLEQLHTQHENWLIARTTEVHLENLKDAPVLVLDVNKDFEDNPEEQDKLMSKNKGQEKPVSWRRLLAQGKITVLYHFKSRYAGEGICEVSIIWHSCLWSPSSGPLFVNTWIQ</sequence>
<reference evidence="10" key="1">
    <citation type="submission" date="2025-08" db="UniProtKB">
        <authorList>
            <consortium name="Ensembl"/>
        </authorList>
    </citation>
    <scope>IDENTIFICATION</scope>
</reference>
<name>A0A8D0HEL3_SPHPU</name>
<dbReference type="EC" id="2.7.1.113" evidence="7"/>
<dbReference type="PANTHER" id="PTHR10513:SF8">
    <property type="entry name" value="DEOXYGUANOSINE KINASE, MITOCHONDRIAL"/>
    <property type="match status" value="1"/>
</dbReference>
<dbReference type="GeneTree" id="ENSGT00940000159627"/>
<dbReference type="GO" id="GO:0005739">
    <property type="term" value="C:mitochondrion"/>
    <property type="evidence" value="ECO:0007669"/>
    <property type="project" value="Ensembl"/>
</dbReference>
<keyword evidence="5" id="KW-0418">Kinase</keyword>
<accession>A0A8D0HEL3</accession>
<organism evidence="10 11">
    <name type="scientific">Sphenodon punctatus</name>
    <name type="common">Tuatara</name>
    <name type="synonym">Hatteria punctata</name>
    <dbReference type="NCBI Taxonomy" id="8508"/>
    <lineage>
        <taxon>Eukaryota</taxon>
        <taxon>Metazoa</taxon>
        <taxon>Chordata</taxon>
        <taxon>Craniata</taxon>
        <taxon>Vertebrata</taxon>
        <taxon>Euteleostomi</taxon>
        <taxon>Lepidosauria</taxon>
        <taxon>Sphenodontia</taxon>
        <taxon>Sphenodontidae</taxon>
        <taxon>Sphenodon</taxon>
    </lineage>
</organism>
<keyword evidence="11" id="KW-1185">Reference proteome</keyword>
<evidence type="ECO:0000313" key="11">
    <source>
        <dbReference type="Proteomes" id="UP000694392"/>
    </source>
</evidence>
<keyword evidence="4" id="KW-0547">Nucleotide-binding</keyword>
<dbReference type="Pfam" id="PF01712">
    <property type="entry name" value="dNK"/>
    <property type="match status" value="1"/>
</dbReference>
<protein>
    <recommendedName>
        <fullName evidence="7">deoxyguanosine kinase</fullName>
        <ecNumber evidence="7">2.7.1.113</ecNumber>
    </recommendedName>
</protein>
<keyword evidence="6" id="KW-0067">ATP-binding</keyword>
<reference evidence="10" key="2">
    <citation type="submission" date="2025-09" db="UniProtKB">
        <authorList>
            <consortium name="Ensembl"/>
        </authorList>
    </citation>
    <scope>IDENTIFICATION</scope>
</reference>
<dbReference type="Ensembl" id="ENSSPUT00000019341.1">
    <property type="protein sequence ID" value="ENSSPUP00000018162.1"/>
    <property type="gene ID" value="ENSSPUG00000014029.1"/>
</dbReference>
<dbReference type="AlphaFoldDB" id="A0A8D0HEL3"/>
<dbReference type="InterPro" id="IPR027417">
    <property type="entry name" value="P-loop_NTPase"/>
</dbReference>
<dbReference type="Proteomes" id="UP000694392">
    <property type="component" value="Unplaced"/>
</dbReference>
<comment type="similarity">
    <text evidence="1">Belongs to the DCK/DGK family.</text>
</comment>
<dbReference type="GO" id="GO:0004138">
    <property type="term" value="F:deoxyguanosine kinase activity"/>
    <property type="evidence" value="ECO:0007669"/>
    <property type="project" value="UniProtKB-EC"/>
</dbReference>
<dbReference type="OMA" id="QHEHWLV"/>
<evidence type="ECO:0000256" key="8">
    <source>
        <dbReference type="ARBA" id="ARBA00047656"/>
    </source>
</evidence>
<dbReference type="GO" id="GO:0005829">
    <property type="term" value="C:cytosol"/>
    <property type="evidence" value="ECO:0007669"/>
    <property type="project" value="Ensembl"/>
</dbReference>
<dbReference type="SUPFAM" id="SSF52540">
    <property type="entry name" value="P-loop containing nucleoside triphosphate hydrolases"/>
    <property type="match status" value="1"/>
</dbReference>
<evidence type="ECO:0000259" key="9">
    <source>
        <dbReference type="Pfam" id="PF01712"/>
    </source>
</evidence>
<evidence type="ECO:0000256" key="3">
    <source>
        <dbReference type="ARBA" id="ARBA00022679"/>
    </source>
</evidence>
<dbReference type="GO" id="GO:0046122">
    <property type="term" value="P:purine deoxyribonucleoside metabolic process"/>
    <property type="evidence" value="ECO:0007669"/>
    <property type="project" value="Ensembl"/>
</dbReference>
<keyword evidence="3" id="KW-0808">Transferase</keyword>
<dbReference type="CDD" id="cd01673">
    <property type="entry name" value="dNK"/>
    <property type="match status" value="1"/>
</dbReference>
<evidence type="ECO:0000256" key="5">
    <source>
        <dbReference type="ARBA" id="ARBA00022777"/>
    </source>
</evidence>
<dbReference type="InterPro" id="IPR031314">
    <property type="entry name" value="DNK_dom"/>
</dbReference>
<dbReference type="PANTHER" id="PTHR10513">
    <property type="entry name" value="DEOXYNUCLEOSIDE KINASE"/>
    <property type="match status" value="1"/>
</dbReference>